<name>A0A5M3TFD6_LIMPL</name>
<dbReference type="EMBL" id="BIMW01000271">
    <property type="protein sequence ID" value="GCE96758.1"/>
    <property type="molecule type" value="Genomic_DNA"/>
</dbReference>
<dbReference type="Proteomes" id="UP000326169">
    <property type="component" value="Unassembled WGS sequence"/>
</dbReference>
<reference evidence="1 2" key="1">
    <citation type="journal article" date="2019" name="J Genomics">
        <title>The Draft Genome of a Hydrogen-producing Cyanobacterium, Arthrospira platensis NIES-46.</title>
        <authorList>
            <person name="Suzuki S."/>
            <person name="Yamaguchi H."/>
            <person name="Kawachi M."/>
        </authorList>
    </citation>
    <scope>NUCLEOTIDE SEQUENCE [LARGE SCALE GENOMIC DNA]</scope>
    <source>
        <strain evidence="1 2">NIES-46</strain>
    </source>
</reference>
<sequence>MSIGYYGKRDDDKFAFCSAVKSGESGTFLVISQAQFRINLPHLWIFGKGVSGDFANFNDRDWSYSKGDEELLAVRFFIEKYETEYNGKKR</sequence>
<organism evidence="1 2">
    <name type="scientific">Limnospira platensis NIES-46</name>
    <dbReference type="NCBI Taxonomy" id="1236695"/>
    <lineage>
        <taxon>Bacteria</taxon>
        <taxon>Bacillati</taxon>
        <taxon>Cyanobacteriota</taxon>
        <taxon>Cyanophyceae</taxon>
        <taxon>Oscillatoriophycideae</taxon>
        <taxon>Oscillatoriales</taxon>
        <taxon>Sirenicapillariaceae</taxon>
        <taxon>Limnospira</taxon>
    </lineage>
</organism>
<proteinExistence type="predicted"/>
<evidence type="ECO:0008006" key="3">
    <source>
        <dbReference type="Google" id="ProtNLM"/>
    </source>
</evidence>
<comment type="caution">
    <text evidence="1">The sequence shown here is derived from an EMBL/GenBank/DDBJ whole genome shotgun (WGS) entry which is preliminary data.</text>
</comment>
<protein>
    <recommendedName>
        <fullName evidence="3">Transposase</fullName>
    </recommendedName>
</protein>
<evidence type="ECO:0000313" key="1">
    <source>
        <dbReference type="EMBL" id="GCE96758.1"/>
    </source>
</evidence>
<gene>
    <name evidence="1" type="ORF">NIES46_48310</name>
</gene>
<accession>A0A5M3TFD6</accession>
<keyword evidence="2" id="KW-1185">Reference proteome</keyword>
<dbReference type="RefSeq" id="WP_014275137.1">
    <property type="nucleotide sequence ID" value="NZ_BIMW01000271.1"/>
</dbReference>
<dbReference type="GeneID" id="301686213"/>
<evidence type="ECO:0000313" key="2">
    <source>
        <dbReference type="Proteomes" id="UP000326169"/>
    </source>
</evidence>